<feature type="domain" description="NlpC/P60" evidence="5">
    <location>
        <begin position="63"/>
        <end position="193"/>
    </location>
</feature>
<dbReference type="GO" id="GO:0006508">
    <property type="term" value="P:proteolysis"/>
    <property type="evidence" value="ECO:0007669"/>
    <property type="project" value="UniProtKB-KW"/>
</dbReference>
<dbReference type="Pfam" id="PF00877">
    <property type="entry name" value="NLPC_P60"/>
    <property type="match status" value="1"/>
</dbReference>
<comment type="similarity">
    <text evidence="1">Belongs to the peptidase C40 family.</text>
</comment>
<dbReference type="CDD" id="cd00161">
    <property type="entry name" value="beta-trefoil_Ricin-like"/>
    <property type="match status" value="1"/>
</dbReference>
<dbReference type="GO" id="GO:0008234">
    <property type="term" value="F:cysteine-type peptidase activity"/>
    <property type="evidence" value="ECO:0007669"/>
    <property type="project" value="UniProtKB-KW"/>
</dbReference>
<proteinExistence type="inferred from homology"/>
<dbReference type="PROSITE" id="PS51935">
    <property type="entry name" value="NLPC_P60"/>
    <property type="match status" value="1"/>
</dbReference>
<reference evidence="6 7" key="1">
    <citation type="submission" date="2020-08" db="EMBL/GenBank/DDBJ databases">
        <authorList>
            <person name="Liu C."/>
            <person name="Sun Q."/>
        </authorList>
    </citation>
    <scope>NUCLEOTIDE SEQUENCE [LARGE SCALE GENOMIC DNA]</scope>
    <source>
        <strain evidence="6 7">N22</strain>
    </source>
</reference>
<sequence length="194" mass="21690">YLDVAGAGDYDGVPLQGWGFTGDGSAAQRFRFMQTSYVPSSEAVRRPDGSWDWYNENGDLDRDGAVSRVISTARSLLGVPYVWLGVYPEDGGMDCASFTWYVYRRIGVNIGFETYDQMNDGYRIGSLSEAMPGDLILMYYGGWPNYNPFLPEHVVLYAGNGMIYEEPDFGGHCQFVPLSSKGAGRMEIRRIIHD</sequence>
<evidence type="ECO:0000313" key="6">
    <source>
        <dbReference type="EMBL" id="MBC2890767.1"/>
    </source>
</evidence>
<evidence type="ECO:0000256" key="1">
    <source>
        <dbReference type="ARBA" id="ARBA00007074"/>
    </source>
</evidence>
<dbReference type="InterPro" id="IPR038765">
    <property type="entry name" value="Papain-like_cys_pep_sf"/>
</dbReference>
<keyword evidence="3" id="KW-0378">Hydrolase</keyword>
<accession>A0A842JGH9</accession>
<dbReference type="InterPro" id="IPR051794">
    <property type="entry name" value="PG_Endopeptidase_C40"/>
</dbReference>
<dbReference type="Proteomes" id="UP000587396">
    <property type="component" value="Unassembled WGS sequence"/>
</dbReference>
<dbReference type="RefSeq" id="WP_185906416.1">
    <property type="nucleotide sequence ID" value="NZ_JACMSE010000025.1"/>
</dbReference>
<evidence type="ECO:0000313" key="7">
    <source>
        <dbReference type="Proteomes" id="UP000587396"/>
    </source>
</evidence>
<keyword evidence="7" id="KW-1185">Reference proteome</keyword>
<evidence type="ECO:0000259" key="5">
    <source>
        <dbReference type="PROSITE" id="PS51935"/>
    </source>
</evidence>
<evidence type="ECO:0000256" key="2">
    <source>
        <dbReference type="ARBA" id="ARBA00022670"/>
    </source>
</evidence>
<keyword evidence="2" id="KW-0645">Protease</keyword>
<dbReference type="EMBL" id="JACMSE010000025">
    <property type="protein sequence ID" value="MBC2890767.1"/>
    <property type="molecule type" value="Genomic_DNA"/>
</dbReference>
<protein>
    <submittedName>
        <fullName evidence="6">C40 family peptidase</fullName>
    </submittedName>
</protein>
<dbReference type="PANTHER" id="PTHR47359">
    <property type="entry name" value="PEPTIDOGLYCAN DL-ENDOPEPTIDASE CWLO"/>
    <property type="match status" value="1"/>
</dbReference>
<gene>
    <name evidence="6" type="ORF">H7313_15675</name>
</gene>
<evidence type="ECO:0000256" key="3">
    <source>
        <dbReference type="ARBA" id="ARBA00022801"/>
    </source>
</evidence>
<dbReference type="Gene3D" id="3.90.1720.10">
    <property type="entry name" value="endopeptidase domain like (from Nostoc punctiforme)"/>
    <property type="match status" value="1"/>
</dbReference>
<name>A0A842JGH9_9ACTN</name>
<evidence type="ECO:0000256" key="4">
    <source>
        <dbReference type="ARBA" id="ARBA00022807"/>
    </source>
</evidence>
<keyword evidence="4" id="KW-0788">Thiol protease</keyword>
<dbReference type="PANTHER" id="PTHR47359:SF3">
    <property type="entry name" value="NLP_P60 DOMAIN-CONTAINING PROTEIN-RELATED"/>
    <property type="match status" value="1"/>
</dbReference>
<organism evidence="6 7">
    <name type="scientific">Gordonibacter massiliensis</name>
    <name type="common">ex Traore et al. 2017</name>
    <dbReference type="NCBI Taxonomy" id="1841863"/>
    <lineage>
        <taxon>Bacteria</taxon>
        <taxon>Bacillati</taxon>
        <taxon>Actinomycetota</taxon>
        <taxon>Coriobacteriia</taxon>
        <taxon>Eggerthellales</taxon>
        <taxon>Eggerthellaceae</taxon>
        <taxon>Gordonibacter</taxon>
    </lineage>
</organism>
<comment type="caution">
    <text evidence="6">The sequence shown here is derived from an EMBL/GenBank/DDBJ whole genome shotgun (WGS) entry which is preliminary data.</text>
</comment>
<feature type="non-terminal residue" evidence="6">
    <location>
        <position position="1"/>
    </location>
</feature>
<dbReference type="AlphaFoldDB" id="A0A842JGH9"/>
<dbReference type="InterPro" id="IPR000064">
    <property type="entry name" value="NLP_P60_dom"/>
</dbReference>
<dbReference type="SUPFAM" id="SSF54001">
    <property type="entry name" value="Cysteine proteinases"/>
    <property type="match status" value="1"/>
</dbReference>